<dbReference type="SMART" id="SM00317">
    <property type="entry name" value="SET"/>
    <property type="match status" value="1"/>
</dbReference>
<keyword evidence="7" id="KW-0863">Zinc-finger</keyword>
<keyword evidence="6" id="KW-0479">Metal-binding</keyword>
<accession>A0AAD9UP44</accession>
<keyword evidence="3" id="KW-0489">Methyltransferase</keyword>
<evidence type="ECO:0000256" key="16">
    <source>
        <dbReference type="SAM" id="MobiDB-lite"/>
    </source>
</evidence>
<dbReference type="GO" id="GO:0032259">
    <property type="term" value="P:methylation"/>
    <property type="evidence" value="ECO:0007669"/>
    <property type="project" value="UniProtKB-KW"/>
</dbReference>
<dbReference type="SUPFAM" id="SSF82199">
    <property type="entry name" value="SET domain"/>
    <property type="match status" value="1"/>
</dbReference>
<dbReference type="PANTHER" id="PTHR45814">
    <property type="entry name" value="HISTONE-LYSINE N-METHYLTRANSFERASE SETD1"/>
    <property type="match status" value="1"/>
</dbReference>
<dbReference type="CDD" id="cd15517">
    <property type="entry name" value="PHD_TCF19_like"/>
    <property type="match status" value="1"/>
</dbReference>
<dbReference type="GO" id="GO:0048188">
    <property type="term" value="C:Set1C/COMPASS complex"/>
    <property type="evidence" value="ECO:0007669"/>
    <property type="project" value="TreeGrafter"/>
</dbReference>
<evidence type="ECO:0000256" key="6">
    <source>
        <dbReference type="ARBA" id="ARBA00022723"/>
    </source>
</evidence>
<evidence type="ECO:0000313" key="21">
    <source>
        <dbReference type="Proteomes" id="UP001214638"/>
    </source>
</evidence>
<dbReference type="SMART" id="SM00508">
    <property type="entry name" value="PostSET"/>
    <property type="match status" value="1"/>
</dbReference>
<dbReference type="GO" id="GO:0140999">
    <property type="term" value="F:histone H3K4 trimethyltransferase activity"/>
    <property type="evidence" value="ECO:0007669"/>
    <property type="project" value="UniProtKB-EC"/>
</dbReference>
<keyword evidence="9" id="KW-0156">Chromatin regulator</keyword>
<evidence type="ECO:0000256" key="3">
    <source>
        <dbReference type="ARBA" id="ARBA00022603"/>
    </source>
</evidence>
<dbReference type="Gene3D" id="3.30.40.10">
    <property type="entry name" value="Zinc/RING finger domain, C3HC4 (zinc finger)"/>
    <property type="match status" value="1"/>
</dbReference>
<sequence length="2978" mass="339459">MENKIEKKGNEPELDLVLFNTKERVCPDSMINEKKNGNGATYGTSLYDNSGSREASDSTHVDSSFDKESTVDSPSVYRSGRPQDNMLKRDCRFILYASTRKGVPVGLDEIRKATNKSMRIASKFVIFNDVNAINNVSDYGVVSFSKIRNTMEKVKQDSSNQTFFDIFINSTISDNDYKLDFRQLFEIETSRIGCCVFEDIALCRIDDQICLCLLINTITADSYGFDMKRSRSPQNQLEAFYNFVSNLSCNLISGHGDATMKRWCIAFPINDHAVEPTLVYINVIDIFEFNPNIVEYDRKDFVEVMRNVLVRNLRLCKPKELNKYPIVLKSNDISLKICCKRHTITATRAVSFTNTMCWTCSITLLLFNGEYKHELDQKEIAKMTAKNHHVHVNILSPLGIVKKRTSETKPKPITDEKPNTAVEKPKAIIEKPKSQTANSAEKRTKPSSQPEKRSKKDVPNHVHKPEIMKELIKEEPAVKKFKAPPLVNDVKTEVVLVLPQKESPVPSCKFKSSFTEINKSKSVEKPKVAIVPVKKIIPVNLQRIEIVDELHGFKYVGCVIKHTPADKEPIEKVGRKWKYAIVKYWEPKCRAFFIHGIKPELWDKTDDCELMNKLLEVDKTELFDNNILWIATNTTFVLLLSDEKIYTRGGYRLCRKVLHTNNVTCQRCDKPILCFNTNGRYQGAIDEEIPAGKLSKVVSTFMNQPNSLFQSPLHTTIAAIREIEKERNSIYNLLDSNLDIVKLVIKDFQLEYLTSYTRHKIAQCLNLIYWIRNRCGITMEITSETLIPVVYWGLECAICGKAYHAKCLPYIHMRQFQCDTSIESIKERYGHFKRACRSYRNQENLLNVMNKSYNSDSSDDDIDSLIIDDDDEAKGGNDNIYGTDVTQKMQKDNNEAISSNIRKNGVLFLPLHDDTRSSQQWNCESCIPCLYCELPIGPVHQYNRREIPNGIKTDGLHIQCFDDKLDRLQRNCLETEKVKSVCCVSCNAGAHRACCNPYVPNLVFIESWKCDWCSRCISCGHMDSVRSDYTNWGLFFLFCLRCWASFEKGNYCGVCYKIWTNYDTTTQRWIQCDGCKLWVHVECDNVAKNLTECNAIRYQNYRCKICCCPNKLNRCWRLLELVFLVDKVNQFRYPVSASCVVYWRLVTKPMDLTTLRKKLENCKYKNIAEFIFDILLIPYNAKMVNMPNTKIYKLSVIFERKCREHITEIMQIGRQEIDTILDNGIKGACTVHRNPQVPSNPTTSSIDDGKNSSDQSTHDLSLEIKGNGGVLIESDSIDASRSASCRERERPPRKIVQDFNLVENVLCPALIHMPASDLLPKPFVPCGMNFSMVSIWPWYGIDEPIQIQCCFSPQDKDLHALTKSGQVILLDAPNGLYVSDEKFAKTISALNIGDICTICGSDSYSHAMIHCSRCFDMVHYFCAGFPIMPNTFKCVACLPCTRCNHKVQSNHPYDVANVQDINLANSFGWIPSSVTVDLMDLLQFKPNMYDDTVPINHEIDPNDLRWPIFSTHCAGCSSHGHLKCLWTRRTPKKQIQIPSPVPAPALQSSIVEPVGSNAMKNSLAHVPQHINNFQTQVMQLQTSKQSLSWMNRQPAPIVKFNTTPMYLNQDFYRGTLLPPPYRYVPGNSMNYTNTGMNQQQGTHQPQLNNLYNGTRRIRQLPINKVNPKLVAVFLQRIKIHMNKADQDSIAFNSANTQLLKTHNANSEQYIGSVGRRLLKCTRLVKRITALINSAPAFQAPEELNDNALKVIHGKQETSFSKRQGFDWAFSNGIFTCTANCKNFYDNTRMKMMPHHLLFVSNNCGEADLLVHTLKNWCDLKDNYSRNYEDVILDVASVGNVNCIIPCMLCGRGIETRSHDKPRVTYLLLCAQPAYELCDACKKWRSCYSSYLLLYSSALGKRMEMSKLQTFANDTLNTISLACNWVLLSANLIRYICCILSSVLPQDLTPDLKKVIIGHFIKSKAFQSIHPLILSAMVDSPLSPMIFSYWSKRISNSGYYLNENSEINDNNEDYNRQVFKRRRERIRNHLIIKLHTDYVASSCNYYWTYRDLLSFKICYDELESYLVKHRKQPFGPQRRHLCKMWKTFLPYFIRDVFQITTRSSRRRPYPYFRRHLAKLIFSSGRYNLPDAEPYERTSAGSICGTTALRDVNSVLRESSRPSPTTASPAFVLSILSKESGAFSFLLRHFYKHCKIQQANKNPLFKFNVALYPRNISEEIVVENESSSSTSWNITRYLENLKRHLKQTNISDMDVGARTLFAKFLGRSLLAETASIRAIIGDAVVGVPSSSCAGCSYSITNYDNLMESVDEKIDTRLVYYNAEPDLIRGYRTCCLCKINQHTLLRGSLIPFRNGFVHSNCILWSVASRYLPRSYNVNYINLYKGKYSKNLNTNLLNCTLLPVVYLSDLLVEDVLSNVEKCAWCNCDGASVPCSGNKCNLKFHLTCSFIATTLDTYPGEAQPLPWLPLFMCFSGRRIWCRECFAGPKVDDSIISSDWHSFLALEGLSSNASVSLSLLSEQSVRIMPLFVFYEDLDSYLMNQCRIYKKIKLMFDDCIKSQPQGKRICQFLESVLKPKYATAAQGYYLYGGNGTRKSQFAHLHHSSQKQSETRGFFRIGSIAILNLGTGIAVTTKGRLYPIGYLSIRRFVGANIGCRASYACSIVLKDSAPWFIIDLLGTTPCRLSEGPDLHLVFDMFLKKIKFNGSYRYLSAESFFGINLHVVIQEMRFGFVKSTMSRCIQYCKFASFTNAVNGKRVDTTGFNLTKTMMLGGVAKTLPFNIKASIFGELVTTTLDFDAESGVIDYTDARANRSRNRKQCDTNNQAMQYRYLLGLPPERRLVVSNSAIHGLGLFATEDIPAGEPVIEYVGELIRDVIGDMREEYYSKEQGGDGSCYMFRLDEQLIVDATRRGTMSRFINHSCDPNCICRIITCENGLKHIVIFTKTDVKAGIEITYDYQFGVESDTKKIACLCGAANCLGRMN</sequence>
<dbReference type="Proteomes" id="UP001214638">
    <property type="component" value="Unassembled WGS sequence"/>
</dbReference>
<dbReference type="GO" id="GO:0008270">
    <property type="term" value="F:zinc ion binding"/>
    <property type="evidence" value="ECO:0007669"/>
    <property type="project" value="UniProtKB-KW"/>
</dbReference>
<keyword evidence="5" id="KW-0949">S-adenosyl-L-methionine</keyword>
<feature type="region of interest" description="Disordered" evidence="16">
    <location>
        <begin position="405"/>
        <end position="466"/>
    </location>
</feature>
<dbReference type="Pfam" id="PF00439">
    <property type="entry name" value="Bromodomain"/>
    <property type="match status" value="1"/>
</dbReference>
<dbReference type="InterPro" id="IPR044570">
    <property type="entry name" value="Set1-like"/>
</dbReference>
<comment type="caution">
    <text evidence="20">The sequence shown here is derived from an EMBL/GenBank/DDBJ whole genome shotgun (WGS) entry which is preliminary data.</text>
</comment>
<evidence type="ECO:0000256" key="4">
    <source>
        <dbReference type="ARBA" id="ARBA00022679"/>
    </source>
</evidence>
<comment type="catalytic activity">
    <reaction evidence="13">
        <text>N(6)-methyl-L-lysyl(4)-[histone H3] + S-adenosyl-L-methionine = N(6),N(6)-dimethyl-L-lysyl(4)-[histone H3] + S-adenosyl-L-homocysteine + H(+)</text>
        <dbReference type="Rhea" id="RHEA:60268"/>
        <dbReference type="Rhea" id="RHEA-COMP:15540"/>
        <dbReference type="Rhea" id="RHEA-COMP:15543"/>
        <dbReference type="ChEBI" id="CHEBI:15378"/>
        <dbReference type="ChEBI" id="CHEBI:57856"/>
        <dbReference type="ChEBI" id="CHEBI:59789"/>
        <dbReference type="ChEBI" id="CHEBI:61929"/>
        <dbReference type="ChEBI" id="CHEBI:61976"/>
    </reaction>
</comment>
<evidence type="ECO:0000256" key="1">
    <source>
        <dbReference type="ARBA" id="ARBA00004123"/>
    </source>
</evidence>
<feature type="region of interest" description="Disordered" evidence="16">
    <location>
        <begin position="29"/>
        <end position="83"/>
    </location>
</feature>
<evidence type="ECO:0000259" key="17">
    <source>
        <dbReference type="PROSITE" id="PS50014"/>
    </source>
</evidence>
<feature type="region of interest" description="Disordered" evidence="16">
    <location>
        <begin position="1232"/>
        <end position="1259"/>
    </location>
</feature>
<comment type="catalytic activity">
    <reaction evidence="14">
        <text>N(6),N(6)-dimethyl-L-lysyl(4)-[histone H3] + S-adenosyl-L-methionine = N(6),N(6),N(6)-trimethyl-L-lysyl(4)-[histone H3] + S-adenosyl-L-homocysteine + H(+)</text>
        <dbReference type="Rhea" id="RHEA:60272"/>
        <dbReference type="Rhea" id="RHEA-COMP:15537"/>
        <dbReference type="Rhea" id="RHEA-COMP:15540"/>
        <dbReference type="ChEBI" id="CHEBI:15378"/>
        <dbReference type="ChEBI" id="CHEBI:57856"/>
        <dbReference type="ChEBI" id="CHEBI:59789"/>
        <dbReference type="ChEBI" id="CHEBI:61961"/>
        <dbReference type="ChEBI" id="CHEBI:61976"/>
    </reaction>
</comment>
<organism evidence="20 21">
    <name type="scientific">Babesia duncani</name>
    <dbReference type="NCBI Taxonomy" id="323732"/>
    <lineage>
        <taxon>Eukaryota</taxon>
        <taxon>Sar</taxon>
        <taxon>Alveolata</taxon>
        <taxon>Apicomplexa</taxon>
        <taxon>Aconoidasida</taxon>
        <taxon>Piroplasmida</taxon>
        <taxon>Babesiidae</taxon>
        <taxon>Babesia</taxon>
    </lineage>
</organism>
<dbReference type="SUPFAM" id="SSF57903">
    <property type="entry name" value="FYVE/PHD zinc finger"/>
    <property type="match status" value="1"/>
</dbReference>
<dbReference type="Gene3D" id="1.20.920.10">
    <property type="entry name" value="Bromodomain-like"/>
    <property type="match status" value="1"/>
</dbReference>
<evidence type="ECO:0000256" key="10">
    <source>
        <dbReference type="ARBA" id="ARBA00023117"/>
    </source>
</evidence>
<dbReference type="SMART" id="SM00249">
    <property type="entry name" value="PHD"/>
    <property type="match status" value="4"/>
</dbReference>
<dbReference type="InterPro" id="IPR036427">
    <property type="entry name" value="Bromodomain-like_sf"/>
</dbReference>
<dbReference type="PROSITE" id="PS50868">
    <property type="entry name" value="POST_SET"/>
    <property type="match status" value="1"/>
</dbReference>
<dbReference type="EMBL" id="JALLKP010000002">
    <property type="protein sequence ID" value="KAK2196360.1"/>
    <property type="molecule type" value="Genomic_DNA"/>
</dbReference>
<dbReference type="InterPro" id="IPR001214">
    <property type="entry name" value="SET_dom"/>
</dbReference>
<keyword evidence="10 15" id="KW-0103">Bromodomain</keyword>
<keyword evidence="8" id="KW-0862">Zinc</keyword>
<evidence type="ECO:0000256" key="12">
    <source>
        <dbReference type="ARBA" id="ARBA00047571"/>
    </source>
</evidence>
<evidence type="ECO:0000256" key="5">
    <source>
        <dbReference type="ARBA" id="ARBA00022691"/>
    </source>
</evidence>
<dbReference type="InterPro" id="IPR011011">
    <property type="entry name" value="Znf_FYVE_PHD"/>
</dbReference>
<dbReference type="PROSITE" id="PS50014">
    <property type="entry name" value="BROMODOMAIN_2"/>
    <property type="match status" value="1"/>
</dbReference>
<keyword evidence="4" id="KW-0808">Transferase</keyword>
<dbReference type="EC" id="2.1.1.354" evidence="2"/>
<dbReference type="SUPFAM" id="SSF47370">
    <property type="entry name" value="Bromodomain"/>
    <property type="match status" value="1"/>
</dbReference>
<dbReference type="InterPro" id="IPR013083">
    <property type="entry name" value="Znf_RING/FYVE/PHD"/>
</dbReference>
<evidence type="ECO:0000256" key="9">
    <source>
        <dbReference type="ARBA" id="ARBA00022853"/>
    </source>
</evidence>
<feature type="compositionally biased region" description="Polar residues" evidence="16">
    <location>
        <begin position="1236"/>
        <end position="1246"/>
    </location>
</feature>
<dbReference type="Gene3D" id="2.170.270.10">
    <property type="entry name" value="SET domain"/>
    <property type="match status" value="1"/>
</dbReference>
<dbReference type="KEGG" id="bdw:94335901"/>
<feature type="domain" description="Post-SET" evidence="19">
    <location>
        <begin position="2962"/>
        <end position="2978"/>
    </location>
</feature>
<evidence type="ECO:0000256" key="13">
    <source>
        <dbReference type="ARBA" id="ARBA00047583"/>
    </source>
</evidence>
<feature type="domain" description="Bromo" evidence="17">
    <location>
        <begin position="1142"/>
        <end position="1192"/>
    </location>
</feature>
<dbReference type="InterPro" id="IPR046341">
    <property type="entry name" value="SET_dom_sf"/>
</dbReference>
<dbReference type="CDD" id="cd04369">
    <property type="entry name" value="Bromodomain"/>
    <property type="match status" value="1"/>
</dbReference>
<proteinExistence type="predicted"/>
<evidence type="ECO:0000256" key="15">
    <source>
        <dbReference type="PROSITE-ProRule" id="PRU00035"/>
    </source>
</evidence>
<dbReference type="PRINTS" id="PR00503">
    <property type="entry name" value="BROMODOMAIN"/>
</dbReference>
<feature type="compositionally biased region" description="Basic and acidic residues" evidence="16">
    <location>
        <begin position="54"/>
        <end position="70"/>
    </location>
</feature>
<feature type="compositionally biased region" description="Basic and acidic residues" evidence="16">
    <location>
        <begin position="405"/>
        <end position="433"/>
    </location>
</feature>
<reference evidence="20" key="1">
    <citation type="journal article" date="2023" name="Nat. Microbiol.">
        <title>Babesia duncani multi-omics identifies virulence factors and drug targets.</title>
        <authorList>
            <person name="Singh P."/>
            <person name="Lonardi S."/>
            <person name="Liang Q."/>
            <person name="Vydyam P."/>
            <person name="Khabirova E."/>
            <person name="Fang T."/>
            <person name="Gihaz S."/>
            <person name="Thekkiniath J."/>
            <person name="Munshi M."/>
            <person name="Abel S."/>
            <person name="Ciampossin L."/>
            <person name="Batugedara G."/>
            <person name="Gupta M."/>
            <person name="Lu X.M."/>
            <person name="Lenz T."/>
            <person name="Chakravarty S."/>
            <person name="Cornillot E."/>
            <person name="Hu Y."/>
            <person name="Ma W."/>
            <person name="Gonzalez L.M."/>
            <person name="Sanchez S."/>
            <person name="Estrada K."/>
            <person name="Sanchez-Flores A."/>
            <person name="Montero E."/>
            <person name="Harb O.S."/>
            <person name="Le Roch K.G."/>
            <person name="Mamoun C.B."/>
        </authorList>
    </citation>
    <scope>NUCLEOTIDE SEQUENCE</scope>
    <source>
        <strain evidence="20">WA1</strain>
    </source>
</reference>
<dbReference type="PROSITE" id="PS50280">
    <property type="entry name" value="SET"/>
    <property type="match status" value="1"/>
</dbReference>
<evidence type="ECO:0000259" key="18">
    <source>
        <dbReference type="PROSITE" id="PS50280"/>
    </source>
</evidence>
<dbReference type="InterPro" id="IPR003888">
    <property type="entry name" value="FYrich_N"/>
</dbReference>
<dbReference type="RefSeq" id="XP_067803202.1">
    <property type="nucleotide sequence ID" value="XM_067946638.1"/>
</dbReference>
<dbReference type="InterPro" id="IPR003616">
    <property type="entry name" value="Post-SET_dom"/>
</dbReference>
<comment type="subcellular location">
    <subcellularLocation>
        <location evidence="1">Nucleus</location>
    </subcellularLocation>
</comment>
<dbReference type="CDD" id="cd10518">
    <property type="entry name" value="SET_SETD1-like"/>
    <property type="match status" value="1"/>
</dbReference>
<comment type="catalytic activity">
    <reaction evidence="12">
        <text>L-lysyl(4)-[histone H3] + 3 S-adenosyl-L-methionine = N(6),N(6),N(6)-trimethyl-L-lysyl(4)-[histone H3] + 3 S-adenosyl-L-homocysteine + 3 H(+)</text>
        <dbReference type="Rhea" id="RHEA:60260"/>
        <dbReference type="Rhea" id="RHEA-COMP:15537"/>
        <dbReference type="Rhea" id="RHEA-COMP:15547"/>
        <dbReference type="ChEBI" id="CHEBI:15378"/>
        <dbReference type="ChEBI" id="CHEBI:29969"/>
        <dbReference type="ChEBI" id="CHEBI:57856"/>
        <dbReference type="ChEBI" id="CHEBI:59789"/>
        <dbReference type="ChEBI" id="CHEBI:61961"/>
        <dbReference type="EC" id="2.1.1.354"/>
    </reaction>
</comment>
<protein>
    <recommendedName>
        <fullName evidence="2">[histone H3]-lysine(4) N-trimethyltransferase</fullName>
        <ecNumber evidence="2">2.1.1.354</ecNumber>
    </recommendedName>
</protein>
<evidence type="ECO:0000256" key="7">
    <source>
        <dbReference type="ARBA" id="ARBA00022771"/>
    </source>
</evidence>
<dbReference type="PANTHER" id="PTHR45814:SF2">
    <property type="entry name" value="HISTONE-LYSINE N-METHYLTRANSFERASE SETD1"/>
    <property type="match status" value="1"/>
</dbReference>
<dbReference type="InterPro" id="IPR001487">
    <property type="entry name" value="Bromodomain"/>
</dbReference>
<keyword evidence="21" id="KW-1185">Reference proteome</keyword>
<feature type="compositionally biased region" description="Basic and acidic residues" evidence="16">
    <location>
        <begin position="440"/>
        <end position="466"/>
    </location>
</feature>
<name>A0AAD9UP44_9APIC</name>
<feature type="compositionally biased region" description="Basic and acidic residues" evidence="16">
    <location>
        <begin position="1247"/>
        <end position="1259"/>
    </location>
</feature>
<dbReference type="Pfam" id="PF00856">
    <property type="entry name" value="SET"/>
    <property type="match status" value="1"/>
</dbReference>
<evidence type="ECO:0000259" key="19">
    <source>
        <dbReference type="PROSITE" id="PS50868"/>
    </source>
</evidence>
<evidence type="ECO:0000256" key="8">
    <source>
        <dbReference type="ARBA" id="ARBA00022833"/>
    </source>
</evidence>
<dbReference type="InterPro" id="IPR001965">
    <property type="entry name" value="Znf_PHD"/>
</dbReference>
<dbReference type="Gene3D" id="3.30.160.360">
    <property type="match status" value="1"/>
</dbReference>
<evidence type="ECO:0000313" key="20">
    <source>
        <dbReference type="EMBL" id="KAK2196360.1"/>
    </source>
</evidence>
<evidence type="ECO:0000256" key="14">
    <source>
        <dbReference type="ARBA" id="ARBA00049129"/>
    </source>
</evidence>
<feature type="compositionally biased region" description="Polar residues" evidence="16">
    <location>
        <begin position="38"/>
        <end position="53"/>
    </location>
</feature>
<feature type="domain" description="SET" evidence="18">
    <location>
        <begin position="2834"/>
        <end position="2954"/>
    </location>
</feature>
<dbReference type="GeneID" id="94335901"/>
<dbReference type="SMART" id="SM00297">
    <property type="entry name" value="BROMO"/>
    <property type="match status" value="1"/>
</dbReference>
<evidence type="ECO:0000256" key="2">
    <source>
        <dbReference type="ARBA" id="ARBA00012182"/>
    </source>
</evidence>
<keyword evidence="11" id="KW-0539">Nucleus</keyword>
<gene>
    <name evidence="20" type="ORF">BdWA1_001603</name>
</gene>
<dbReference type="PROSITE" id="PS51542">
    <property type="entry name" value="FYRN"/>
    <property type="match status" value="1"/>
</dbReference>
<evidence type="ECO:0000256" key="11">
    <source>
        <dbReference type="ARBA" id="ARBA00023242"/>
    </source>
</evidence>